<dbReference type="Pfam" id="PF12614">
    <property type="entry name" value="RRF_GI"/>
    <property type="match status" value="1"/>
</dbReference>
<protein>
    <submittedName>
        <fullName evidence="1">Ribosome recycling factor</fullName>
    </submittedName>
</protein>
<organism evidence="1 2">
    <name type="scientific">Vibrio ziniensis</name>
    <dbReference type="NCBI Taxonomy" id="2711221"/>
    <lineage>
        <taxon>Bacteria</taxon>
        <taxon>Pseudomonadati</taxon>
        <taxon>Pseudomonadota</taxon>
        <taxon>Gammaproteobacteria</taxon>
        <taxon>Vibrionales</taxon>
        <taxon>Vibrionaceae</taxon>
        <taxon>Vibrio</taxon>
    </lineage>
</organism>
<dbReference type="RefSeq" id="WP_165313906.1">
    <property type="nucleotide sequence ID" value="NZ_CP049332.1"/>
</dbReference>
<dbReference type="KEGG" id="vzi:G5S32_20055"/>
<sequence>MTKKNTEREKLTIHFPSLVRRIGGEKAKELKAIALEHQCELKRIRRSRNWKISGFVEQLCSFNQQIKGDQTVADYPFVAQKIADAILPLLQASLPDRLAELIANNQNITLAELMEKTGCTVTQARLARENVEFGD</sequence>
<dbReference type="AlphaFoldDB" id="A0A6G7CQC7"/>
<gene>
    <name evidence="1" type="ORF">G5S32_20055</name>
</gene>
<dbReference type="Proteomes" id="UP000503003">
    <property type="component" value="Chromosome 2"/>
</dbReference>
<keyword evidence="2" id="KW-1185">Reference proteome</keyword>
<accession>A0A6G7CQC7</accession>
<name>A0A6G7CQC7_9VIBR</name>
<reference evidence="1 2" key="1">
    <citation type="submission" date="2020-02" db="EMBL/GenBank/DDBJ databases">
        <title>A complete genome of a marine bacterium Vibrio sp. ZWAL4003 isolated from the mangrove sediment with the ability to degrade polysaccharides.</title>
        <authorList>
            <person name="Wu J."/>
            <person name="Qu W."/>
            <person name="Zeng R."/>
        </authorList>
    </citation>
    <scope>NUCLEOTIDE SEQUENCE [LARGE SCALE GENOMIC DNA]</scope>
    <source>
        <strain evidence="1 2">ZWAL4003</strain>
    </source>
</reference>
<dbReference type="EMBL" id="CP049332">
    <property type="protein sequence ID" value="QIH44246.1"/>
    <property type="molecule type" value="Genomic_DNA"/>
</dbReference>
<dbReference type="InterPro" id="IPR022253">
    <property type="entry name" value="Ribosome_recyc_fac_bac"/>
</dbReference>
<evidence type="ECO:0000313" key="2">
    <source>
        <dbReference type="Proteomes" id="UP000503003"/>
    </source>
</evidence>
<proteinExistence type="predicted"/>
<evidence type="ECO:0000313" key="1">
    <source>
        <dbReference type="EMBL" id="QIH44246.1"/>
    </source>
</evidence>